<dbReference type="AlphaFoldDB" id="A0AAP2E4N5"/>
<gene>
    <name evidence="1" type="ORF">KK062_28360</name>
</gene>
<dbReference type="EMBL" id="JAHESE010000053">
    <property type="protein sequence ID" value="MBT1712188.1"/>
    <property type="molecule type" value="Genomic_DNA"/>
</dbReference>
<dbReference type="PROSITE" id="PS51257">
    <property type="entry name" value="PROKAR_LIPOPROTEIN"/>
    <property type="match status" value="1"/>
</dbReference>
<evidence type="ECO:0000313" key="1">
    <source>
        <dbReference type="EMBL" id="MBT1712188.1"/>
    </source>
</evidence>
<dbReference type="Proteomes" id="UP001319080">
    <property type="component" value="Unassembled WGS sequence"/>
</dbReference>
<accession>A0AAP2E4N5</accession>
<keyword evidence="2" id="KW-1185">Reference proteome</keyword>
<name>A0AAP2E4N5_9BACT</name>
<evidence type="ECO:0000313" key="2">
    <source>
        <dbReference type="Proteomes" id="UP001319080"/>
    </source>
</evidence>
<comment type="caution">
    <text evidence="1">The sequence shown here is derived from an EMBL/GenBank/DDBJ whole genome shotgun (WGS) entry which is preliminary data.</text>
</comment>
<proteinExistence type="predicted"/>
<reference evidence="1 2" key="1">
    <citation type="submission" date="2021-05" db="EMBL/GenBank/DDBJ databases">
        <title>A Polyphasic approach of four new species of the genus Ohtaekwangia: Ohtaekwangia histidinii sp. nov., Ohtaekwangia cretensis sp. nov., Ohtaekwangia indiensis sp. nov., Ohtaekwangia reichenbachii sp. nov. from diverse environment.</title>
        <authorList>
            <person name="Octaviana S."/>
        </authorList>
    </citation>
    <scope>NUCLEOTIDE SEQUENCE [LARGE SCALE GENOMIC DNA]</scope>
    <source>
        <strain evidence="1 2">PWU5</strain>
    </source>
</reference>
<protein>
    <submittedName>
        <fullName evidence="1">Uncharacterized protein</fullName>
    </submittedName>
</protein>
<dbReference type="RefSeq" id="WP_254087755.1">
    <property type="nucleotide sequence ID" value="NZ_JAHESE010000053.1"/>
</dbReference>
<sequence>MRFIPVLIFTLIAGACSDKKQESLGLADQDSTRMIPGEPTVTNVKTKKPPAGLIISSDNIRIFGDTTIEKGKIYHSSIKFEPYISFQDFQTDSVDMGTAKATLDLSSKKGAGMFKTRIRNAYNADTVNFAGHYTFASWGCGSPCQQAVIVDRRTGKVYDAPGATRGYCFKPNSRMLIVNPPDSTGFYDDCIWCKPIIYLLDEATKEFMERSPTLNRPPR</sequence>
<organism evidence="1 2">
    <name type="scientific">Dawidia cretensis</name>
    <dbReference type="NCBI Taxonomy" id="2782350"/>
    <lineage>
        <taxon>Bacteria</taxon>
        <taxon>Pseudomonadati</taxon>
        <taxon>Bacteroidota</taxon>
        <taxon>Cytophagia</taxon>
        <taxon>Cytophagales</taxon>
        <taxon>Chryseotaleaceae</taxon>
        <taxon>Dawidia</taxon>
    </lineage>
</organism>